<name>A0A6P8I8S6_ACTTE</name>
<dbReference type="Proteomes" id="UP000515163">
    <property type="component" value="Unplaced"/>
</dbReference>
<gene>
    <name evidence="2 3" type="primary">LOC116300272</name>
</gene>
<keyword evidence="1" id="KW-1185">Reference proteome</keyword>
<dbReference type="GeneID" id="116300272"/>
<proteinExistence type="predicted"/>
<organism evidence="1 3">
    <name type="scientific">Actinia tenebrosa</name>
    <name type="common">Australian red waratah sea anemone</name>
    <dbReference type="NCBI Taxonomy" id="6105"/>
    <lineage>
        <taxon>Eukaryota</taxon>
        <taxon>Metazoa</taxon>
        <taxon>Cnidaria</taxon>
        <taxon>Anthozoa</taxon>
        <taxon>Hexacorallia</taxon>
        <taxon>Actiniaria</taxon>
        <taxon>Actiniidae</taxon>
        <taxon>Actinia</taxon>
    </lineage>
</organism>
<dbReference type="KEGG" id="aten:116300272"/>
<sequence>MKTSKPLRENVRRVSRLTDSKWSRWHPALKPGTSINSPRYKRRKKGHYGVIVRTILTRFKKSPYDDGIYELRVSKGKKKQVVYVGAAHRDGPGSLSKRIREYCNGGSHLERLIDRALKLGYRISVRVQNISKSRSFVYKCEDKYLAKYEYAWNKRKNGIRRDIPPE</sequence>
<dbReference type="OrthoDB" id="1922121at2759"/>
<protein>
    <submittedName>
        <fullName evidence="2 3">Uncharacterized protein LOC116300272</fullName>
    </submittedName>
</protein>
<reference evidence="2 3" key="1">
    <citation type="submission" date="2025-04" db="UniProtKB">
        <authorList>
            <consortium name="RefSeq"/>
        </authorList>
    </citation>
    <scope>IDENTIFICATION</scope>
    <source>
        <tissue evidence="2 3">Tentacle</tissue>
    </source>
</reference>
<evidence type="ECO:0000313" key="1">
    <source>
        <dbReference type="Proteomes" id="UP000515163"/>
    </source>
</evidence>
<dbReference type="RefSeq" id="XP_031564968.1">
    <property type="nucleotide sequence ID" value="XM_031709108.1"/>
</dbReference>
<evidence type="ECO:0000313" key="3">
    <source>
        <dbReference type="RefSeq" id="XP_031564969.1"/>
    </source>
</evidence>
<accession>A0A6P8I8S6</accession>
<evidence type="ECO:0000313" key="2">
    <source>
        <dbReference type="RefSeq" id="XP_031564968.1"/>
    </source>
</evidence>
<dbReference type="Pfam" id="PF19239">
    <property type="entry name" value="GIY_YIG_domain"/>
    <property type="match status" value="1"/>
</dbReference>
<dbReference type="AlphaFoldDB" id="A0A6P8I8S6"/>
<dbReference type="RefSeq" id="XP_031564969.1">
    <property type="nucleotide sequence ID" value="XM_031709109.1"/>
</dbReference>